<evidence type="ECO:0000256" key="5">
    <source>
        <dbReference type="ARBA" id="ARBA00022598"/>
    </source>
</evidence>
<evidence type="ECO:0000256" key="1">
    <source>
        <dbReference type="ARBA" id="ARBA00008226"/>
    </source>
</evidence>
<keyword evidence="8" id="KW-0648">Protein biosynthesis</keyword>
<name>A0A518BJP8_9BACT</name>
<feature type="domain" description="Aminoacyl-transfer RNA synthetases class-II family profile" evidence="13">
    <location>
        <begin position="20"/>
        <end position="346"/>
    </location>
</feature>
<dbReference type="InterPro" id="IPR041715">
    <property type="entry name" value="HisRS-like_core"/>
</dbReference>
<dbReference type="KEGG" id="pbap:Pla133_22890"/>
<dbReference type="CDD" id="cd00773">
    <property type="entry name" value="HisRS-like_core"/>
    <property type="match status" value="1"/>
</dbReference>
<dbReference type="PROSITE" id="PS50862">
    <property type="entry name" value="AA_TRNA_LIGASE_II"/>
    <property type="match status" value="1"/>
</dbReference>
<dbReference type="PANTHER" id="PTHR11476">
    <property type="entry name" value="HISTIDYL-TRNA SYNTHETASE"/>
    <property type="match status" value="1"/>
</dbReference>
<dbReference type="EMBL" id="CP036287">
    <property type="protein sequence ID" value="QDU67211.1"/>
    <property type="molecule type" value="Genomic_DNA"/>
</dbReference>
<feature type="binding site" evidence="12">
    <location>
        <position position="276"/>
    </location>
    <ligand>
        <name>L-histidine</name>
        <dbReference type="ChEBI" id="CHEBI:57595"/>
    </ligand>
</feature>
<dbReference type="InterPro" id="IPR004154">
    <property type="entry name" value="Anticodon-bd"/>
</dbReference>
<dbReference type="RefSeq" id="WP_145065184.1">
    <property type="nucleotide sequence ID" value="NZ_CP036287.1"/>
</dbReference>
<dbReference type="Gene3D" id="3.30.930.10">
    <property type="entry name" value="Bira Bifunctional Protein, Domain 2"/>
    <property type="match status" value="1"/>
</dbReference>
<evidence type="ECO:0000259" key="13">
    <source>
        <dbReference type="PROSITE" id="PS50862"/>
    </source>
</evidence>
<dbReference type="Proteomes" id="UP000316921">
    <property type="component" value="Chromosome"/>
</dbReference>
<comment type="catalytic activity">
    <reaction evidence="10">
        <text>tRNA(His) + L-histidine + ATP = L-histidyl-tRNA(His) + AMP + diphosphate + H(+)</text>
        <dbReference type="Rhea" id="RHEA:17313"/>
        <dbReference type="Rhea" id="RHEA-COMP:9665"/>
        <dbReference type="Rhea" id="RHEA-COMP:9689"/>
        <dbReference type="ChEBI" id="CHEBI:15378"/>
        <dbReference type="ChEBI" id="CHEBI:30616"/>
        <dbReference type="ChEBI" id="CHEBI:33019"/>
        <dbReference type="ChEBI" id="CHEBI:57595"/>
        <dbReference type="ChEBI" id="CHEBI:78442"/>
        <dbReference type="ChEBI" id="CHEBI:78527"/>
        <dbReference type="ChEBI" id="CHEBI:456215"/>
        <dbReference type="EC" id="6.1.1.21"/>
    </reaction>
</comment>
<dbReference type="EC" id="6.1.1.21" evidence="3 11"/>
<dbReference type="NCBIfam" id="TIGR00442">
    <property type="entry name" value="hisS"/>
    <property type="match status" value="1"/>
</dbReference>
<dbReference type="AlphaFoldDB" id="A0A518BJP8"/>
<dbReference type="GO" id="GO:0005524">
    <property type="term" value="F:ATP binding"/>
    <property type="evidence" value="ECO:0007669"/>
    <property type="project" value="UniProtKB-KW"/>
</dbReference>
<dbReference type="InterPro" id="IPR036621">
    <property type="entry name" value="Anticodon-bd_dom_sf"/>
</dbReference>
<evidence type="ECO:0000256" key="11">
    <source>
        <dbReference type="NCBIfam" id="TIGR00442"/>
    </source>
</evidence>
<evidence type="ECO:0000256" key="7">
    <source>
        <dbReference type="ARBA" id="ARBA00022840"/>
    </source>
</evidence>
<evidence type="ECO:0000256" key="2">
    <source>
        <dbReference type="ARBA" id="ARBA00011738"/>
    </source>
</evidence>
<evidence type="ECO:0000256" key="3">
    <source>
        <dbReference type="ARBA" id="ARBA00012815"/>
    </source>
</evidence>
<proteinExistence type="inferred from homology"/>
<dbReference type="GO" id="GO:0006427">
    <property type="term" value="P:histidyl-tRNA aminoacylation"/>
    <property type="evidence" value="ECO:0007669"/>
    <property type="project" value="UniProtKB-UniRule"/>
</dbReference>
<dbReference type="Pfam" id="PF03129">
    <property type="entry name" value="HGTP_anticodon"/>
    <property type="match status" value="1"/>
</dbReference>
<keyword evidence="9" id="KW-0030">Aminoacyl-tRNA synthetase</keyword>
<comment type="similarity">
    <text evidence="1">Belongs to the class-II aminoacyl-tRNA synthetase family.</text>
</comment>
<dbReference type="InterPro" id="IPR045864">
    <property type="entry name" value="aa-tRNA-synth_II/BPL/LPL"/>
</dbReference>
<dbReference type="InterPro" id="IPR006195">
    <property type="entry name" value="aa-tRNA-synth_II"/>
</dbReference>
<keyword evidence="5 14" id="KW-0436">Ligase</keyword>
<dbReference type="GO" id="GO:0004821">
    <property type="term" value="F:histidine-tRNA ligase activity"/>
    <property type="evidence" value="ECO:0007669"/>
    <property type="project" value="UniProtKB-UniRule"/>
</dbReference>
<evidence type="ECO:0000256" key="6">
    <source>
        <dbReference type="ARBA" id="ARBA00022741"/>
    </source>
</evidence>
<protein>
    <recommendedName>
        <fullName evidence="4 11">Histidine--tRNA ligase</fullName>
        <ecNumber evidence="3 11">6.1.1.21</ecNumber>
    </recommendedName>
</protein>
<dbReference type="InterPro" id="IPR004516">
    <property type="entry name" value="HisRS/HisZ"/>
</dbReference>
<keyword evidence="6" id="KW-0547">Nucleotide-binding</keyword>
<dbReference type="PIRSF" id="PIRSF001549">
    <property type="entry name" value="His-tRNA_synth"/>
    <property type="match status" value="1"/>
</dbReference>
<dbReference type="Pfam" id="PF13393">
    <property type="entry name" value="tRNA-synt_His"/>
    <property type="match status" value="1"/>
</dbReference>
<feature type="binding site" evidence="12">
    <location>
        <begin position="280"/>
        <end position="281"/>
    </location>
    <ligand>
        <name>L-histidine</name>
        <dbReference type="ChEBI" id="CHEBI:57595"/>
    </ligand>
</feature>
<evidence type="ECO:0000256" key="10">
    <source>
        <dbReference type="ARBA" id="ARBA00047639"/>
    </source>
</evidence>
<dbReference type="GO" id="GO:0005737">
    <property type="term" value="C:cytoplasm"/>
    <property type="evidence" value="ECO:0007669"/>
    <property type="project" value="UniProtKB-UniRule"/>
</dbReference>
<feature type="binding site" evidence="12">
    <location>
        <position position="130"/>
    </location>
    <ligand>
        <name>L-histidine</name>
        <dbReference type="ChEBI" id="CHEBI:57595"/>
    </ligand>
</feature>
<organism evidence="14 15">
    <name type="scientific">Engelhardtia mirabilis</name>
    <dbReference type="NCBI Taxonomy" id="2528011"/>
    <lineage>
        <taxon>Bacteria</taxon>
        <taxon>Pseudomonadati</taxon>
        <taxon>Planctomycetota</taxon>
        <taxon>Planctomycetia</taxon>
        <taxon>Planctomycetia incertae sedis</taxon>
        <taxon>Engelhardtia</taxon>
    </lineage>
</organism>
<evidence type="ECO:0000256" key="8">
    <source>
        <dbReference type="ARBA" id="ARBA00022917"/>
    </source>
</evidence>
<evidence type="ECO:0000256" key="4">
    <source>
        <dbReference type="ARBA" id="ARBA00017399"/>
    </source>
</evidence>
<keyword evidence="7" id="KW-0067">ATP-binding</keyword>
<evidence type="ECO:0000256" key="12">
    <source>
        <dbReference type="PIRSR" id="PIRSR001549-1"/>
    </source>
</evidence>
<accession>A0A518BJP8</accession>
<evidence type="ECO:0000313" key="14">
    <source>
        <dbReference type="EMBL" id="QDU67211.1"/>
    </source>
</evidence>
<keyword evidence="15" id="KW-1185">Reference proteome</keyword>
<comment type="subunit">
    <text evidence="2">Homodimer.</text>
</comment>
<dbReference type="InterPro" id="IPR015807">
    <property type="entry name" value="His-tRNA-ligase"/>
</dbReference>
<feature type="binding site" evidence="12">
    <location>
        <position position="126"/>
    </location>
    <ligand>
        <name>L-histidine</name>
        <dbReference type="ChEBI" id="CHEBI:57595"/>
    </ligand>
</feature>
<dbReference type="PANTHER" id="PTHR11476:SF7">
    <property type="entry name" value="HISTIDINE--TRNA LIGASE"/>
    <property type="match status" value="1"/>
</dbReference>
<feature type="binding site" evidence="12">
    <location>
        <position position="112"/>
    </location>
    <ligand>
        <name>L-histidine</name>
        <dbReference type="ChEBI" id="CHEBI:57595"/>
    </ligand>
</feature>
<dbReference type="SUPFAM" id="SSF55681">
    <property type="entry name" value="Class II aaRS and biotin synthetases"/>
    <property type="match status" value="1"/>
</dbReference>
<reference evidence="14 15" key="1">
    <citation type="submission" date="2019-02" db="EMBL/GenBank/DDBJ databases">
        <title>Deep-cultivation of Planctomycetes and their phenomic and genomic characterization uncovers novel biology.</title>
        <authorList>
            <person name="Wiegand S."/>
            <person name="Jogler M."/>
            <person name="Boedeker C."/>
            <person name="Pinto D."/>
            <person name="Vollmers J."/>
            <person name="Rivas-Marin E."/>
            <person name="Kohn T."/>
            <person name="Peeters S.H."/>
            <person name="Heuer A."/>
            <person name="Rast P."/>
            <person name="Oberbeckmann S."/>
            <person name="Bunk B."/>
            <person name="Jeske O."/>
            <person name="Meyerdierks A."/>
            <person name="Storesund J.E."/>
            <person name="Kallscheuer N."/>
            <person name="Luecker S."/>
            <person name="Lage O.M."/>
            <person name="Pohl T."/>
            <person name="Merkel B.J."/>
            <person name="Hornburger P."/>
            <person name="Mueller R.-W."/>
            <person name="Bruemmer F."/>
            <person name="Labrenz M."/>
            <person name="Spormann A.M."/>
            <person name="Op den Camp H."/>
            <person name="Overmann J."/>
            <person name="Amann R."/>
            <person name="Jetten M.S.M."/>
            <person name="Mascher T."/>
            <person name="Medema M.H."/>
            <person name="Devos D.P."/>
            <person name="Kaster A.-K."/>
            <person name="Ovreas L."/>
            <person name="Rohde M."/>
            <person name="Galperin M.Y."/>
            <person name="Jogler C."/>
        </authorList>
    </citation>
    <scope>NUCLEOTIDE SEQUENCE [LARGE SCALE GENOMIC DNA]</scope>
    <source>
        <strain evidence="14 15">Pla133</strain>
    </source>
</reference>
<evidence type="ECO:0000313" key="15">
    <source>
        <dbReference type="Proteomes" id="UP000316921"/>
    </source>
</evidence>
<feature type="binding site" evidence="12">
    <location>
        <begin position="82"/>
        <end position="84"/>
    </location>
    <ligand>
        <name>L-histidine</name>
        <dbReference type="ChEBI" id="CHEBI:57595"/>
    </ligand>
</feature>
<evidence type="ECO:0000256" key="9">
    <source>
        <dbReference type="ARBA" id="ARBA00023146"/>
    </source>
</evidence>
<sequence length="445" mass="48841">MAKIRAISGFPEWTPEQQLVENHVLDQVRRQFELHGFTPLETRAVEPLDVLLSKGETSQEVYVLKRLHAKGDEPAEFGLHFDLTVPFARYVAQNRGNLPLPLRRYQIQKVWRGERPALGRYREFIQADIDVIASENLAVEYDAEVLRTLHNVLASLPIPPVTLRVNNRKLLQGAYEALGFRELDEVLRLVDKLDKVGPDEVAKLLVKELGASEDQARSVLSIAKVRGTTPAALEAVRAMGLANATLDEGLEELSTLLENLADLPEGAVLCDLSIARGLNYYTGMVCEGQMRGYEDMGSVCSGGRYDNLASMGSNEKLPGVGLSIGVTRILGRLFSEKRLVASRATPTTVLVALDAPEARSAADAVAVALRARGIATEVFDRPLKYGKQIAYADKKGIPFVWFPTGADGAHAVRDIRTGEQTEVDPAAWEPPAEDRGVSVRLVDQV</sequence>
<dbReference type="SUPFAM" id="SSF52954">
    <property type="entry name" value="Class II aaRS ABD-related"/>
    <property type="match status" value="1"/>
</dbReference>
<dbReference type="Gene3D" id="3.40.50.800">
    <property type="entry name" value="Anticodon-binding domain"/>
    <property type="match status" value="1"/>
</dbReference>
<gene>
    <name evidence="14" type="primary">hisS</name>
    <name evidence="14" type="ORF">Pla133_22890</name>
</gene>